<dbReference type="RefSeq" id="WP_304447799.1">
    <property type="nucleotide sequence ID" value="NZ_JARRAH010000001.1"/>
</dbReference>
<dbReference type="InterPro" id="IPR040841">
    <property type="entry name" value="Luciferase_dom"/>
</dbReference>
<evidence type="ECO:0000259" key="1">
    <source>
        <dbReference type="Pfam" id="PF17648"/>
    </source>
</evidence>
<comment type="caution">
    <text evidence="2">The sequence shown here is derived from an EMBL/GenBank/DDBJ whole genome shotgun (WGS) entry which is preliminary data.</text>
</comment>
<protein>
    <submittedName>
        <fullName evidence="2">Luciferase family protein</fullName>
    </submittedName>
</protein>
<proteinExistence type="predicted"/>
<reference evidence="2 3" key="1">
    <citation type="journal article" date="2019" name="Int. J. Syst. Evol. Microbiol.">
        <title>The Global Catalogue of Microorganisms (GCM) 10K type strain sequencing project: providing services to taxonomists for standard genome sequencing and annotation.</title>
        <authorList>
            <consortium name="The Broad Institute Genomics Platform"/>
            <consortium name="The Broad Institute Genome Sequencing Center for Infectious Disease"/>
            <person name="Wu L."/>
            <person name="Ma J."/>
        </authorList>
    </citation>
    <scope>NUCLEOTIDE SEQUENCE [LARGE SCALE GENOMIC DNA]</scope>
    <source>
        <strain evidence="2 3">PSRA2</strain>
    </source>
</reference>
<gene>
    <name evidence="2" type="ORF">ACFQHK_06245</name>
</gene>
<dbReference type="Proteomes" id="UP001596406">
    <property type="component" value="Unassembled WGS sequence"/>
</dbReference>
<dbReference type="Pfam" id="PF17648">
    <property type="entry name" value="Luciferase"/>
    <property type="match status" value="1"/>
</dbReference>
<evidence type="ECO:0000313" key="2">
    <source>
        <dbReference type="EMBL" id="MFC6836106.1"/>
    </source>
</evidence>
<keyword evidence="3" id="KW-1185">Reference proteome</keyword>
<dbReference type="EMBL" id="JBHSXM010000001">
    <property type="protein sequence ID" value="MFC6836106.1"/>
    <property type="molecule type" value="Genomic_DNA"/>
</dbReference>
<dbReference type="AlphaFoldDB" id="A0ABD5U6Y2"/>
<organism evidence="2 3">
    <name type="scientific">Halomarina ordinaria</name>
    <dbReference type="NCBI Taxonomy" id="3033939"/>
    <lineage>
        <taxon>Archaea</taxon>
        <taxon>Methanobacteriati</taxon>
        <taxon>Methanobacteriota</taxon>
        <taxon>Stenosarchaea group</taxon>
        <taxon>Halobacteria</taxon>
        <taxon>Halobacteriales</taxon>
        <taxon>Natronomonadaceae</taxon>
        <taxon>Halomarina</taxon>
    </lineage>
</organism>
<evidence type="ECO:0000313" key="3">
    <source>
        <dbReference type="Proteomes" id="UP001596406"/>
    </source>
</evidence>
<name>A0ABD5U6Y2_9EURY</name>
<accession>A0ABD5U6Y2</accession>
<feature type="domain" description="Luciferase" evidence="1">
    <location>
        <begin position="34"/>
        <end position="96"/>
    </location>
</feature>
<sequence>MTTTDSDITTEVGSWPGVTVGPHRFAGTEFSLDGREFGHLHAGWQVDVPFTRRLRDALVAEGAAAEHHLYPESGWVTYYLDSEAGSAGAVRLLRLSYLARVAALRRRADPPGELEGVDVAAELARLDPSDAVRTAFGLDPVEG</sequence>